<dbReference type="InterPro" id="IPR058093">
    <property type="entry name" value="LA_2272-like"/>
</dbReference>
<feature type="signal peptide" evidence="1">
    <location>
        <begin position="1"/>
        <end position="21"/>
    </location>
</feature>
<keyword evidence="1" id="KW-0732">Signal</keyword>
<dbReference type="Proteomes" id="UP000184436">
    <property type="component" value="Unassembled WGS sequence"/>
</dbReference>
<proteinExistence type="predicted"/>
<dbReference type="RefSeq" id="WP_025076293.1">
    <property type="nucleotide sequence ID" value="NZ_FQVD01000020.1"/>
</dbReference>
<dbReference type="AlphaFoldDB" id="A0A1M5BST2"/>
<dbReference type="InterPro" id="IPR011250">
    <property type="entry name" value="OMP/PagP_B-barrel"/>
</dbReference>
<name>A0A1M5BST2_9BACE</name>
<dbReference type="EMBL" id="FQVD01000020">
    <property type="protein sequence ID" value="SHF45568.1"/>
    <property type="molecule type" value="Genomic_DNA"/>
</dbReference>
<accession>A0A1M5BST2</accession>
<evidence type="ECO:0008006" key="4">
    <source>
        <dbReference type="Google" id="ProtNLM"/>
    </source>
</evidence>
<dbReference type="SUPFAM" id="SSF56925">
    <property type="entry name" value="OMPA-like"/>
    <property type="match status" value="1"/>
</dbReference>
<reference evidence="2 3" key="1">
    <citation type="submission" date="2016-11" db="EMBL/GenBank/DDBJ databases">
        <authorList>
            <person name="Jaros S."/>
            <person name="Januszkiewicz K."/>
            <person name="Wedrychowicz H."/>
        </authorList>
    </citation>
    <scope>NUCLEOTIDE SEQUENCE [LARGE SCALE GENOMIC DNA]</scope>
    <source>
        <strain evidence="2 3">DSM 26883</strain>
    </source>
</reference>
<evidence type="ECO:0000313" key="3">
    <source>
        <dbReference type="Proteomes" id="UP000184436"/>
    </source>
</evidence>
<feature type="chain" id="PRO_5030031298" description="Outer membrane protein beta-barrel domain-containing protein" evidence="1">
    <location>
        <begin position="22"/>
        <end position="382"/>
    </location>
</feature>
<keyword evidence="3" id="KW-1185">Reference proteome</keyword>
<dbReference type="STRING" id="871325.SAMN05444349_12057"/>
<evidence type="ECO:0000313" key="2">
    <source>
        <dbReference type="EMBL" id="SHF45568.1"/>
    </source>
</evidence>
<sequence>MEIKKAICTAAILMAAVCLQAQNKCAGINLSVWKGISTQSLDSTQTSYVNLGFLSTINRLNGIGINVLGGVTRKEMNGMQISGLANIVGGSMQGLQLSGISNISGNNLAGLSASGLVNITGNGAKGVIISGLTSIGGDNTTGIMMSGFMNVTGETASGLQLSGLANITREDLSGMMASGLLNVTGKNMNGIQIAGIANITANSLNGMQIGLCNYATQVHGVQLGLINYYQKTIKGFQLGLVNMNPETKVQMLIYGGNTTLGNIGVRFKNKLFYTILGLGTYNLNLNDKISASASYRAGLSLPVTPKLSISGDLGYEHIETFKNKNEVISKRLYALQTRINVEYQITEKLGVFATGGYGWTRYYNKSHNFDKKTIVEVGLILF</sequence>
<evidence type="ECO:0000256" key="1">
    <source>
        <dbReference type="SAM" id="SignalP"/>
    </source>
</evidence>
<gene>
    <name evidence="2" type="ORF">SAMN05444349_12057</name>
</gene>
<dbReference type="NCBIfam" id="NF047436">
    <property type="entry name" value="LA_2272_repeat"/>
    <property type="match status" value="1"/>
</dbReference>
<protein>
    <recommendedName>
        <fullName evidence="4">Outer membrane protein beta-barrel domain-containing protein</fullName>
    </recommendedName>
</protein>
<organism evidence="2 3">
    <name type="scientific">Bacteroides faecichinchillae</name>
    <dbReference type="NCBI Taxonomy" id="871325"/>
    <lineage>
        <taxon>Bacteria</taxon>
        <taxon>Pseudomonadati</taxon>
        <taxon>Bacteroidota</taxon>
        <taxon>Bacteroidia</taxon>
        <taxon>Bacteroidales</taxon>
        <taxon>Bacteroidaceae</taxon>
        <taxon>Bacteroides</taxon>
    </lineage>
</organism>
<dbReference type="OrthoDB" id="9808630at2"/>